<gene>
    <name evidence="1" type="ORF">TeGR_g6533</name>
</gene>
<accession>A0ABQ6MG83</accession>
<dbReference type="SUPFAM" id="SSF56059">
    <property type="entry name" value="Glutathione synthetase ATP-binding domain-like"/>
    <property type="match status" value="1"/>
</dbReference>
<dbReference type="Proteomes" id="UP001165060">
    <property type="component" value="Unassembled WGS sequence"/>
</dbReference>
<dbReference type="EMBL" id="BRYB01005518">
    <property type="protein sequence ID" value="GMI25488.1"/>
    <property type="molecule type" value="Genomic_DNA"/>
</dbReference>
<evidence type="ECO:0000313" key="1">
    <source>
        <dbReference type="EMBL" id="GMI25488.1"/>
    </source>
</evidence>
<proteinExistence type="predicted"/>
<comment type="caution">
    <text evidence="1">The sequence shown here is derived from an EMBL/GenBank/DDBJ whole genome shotgun (WGS) entry which is preliminary data.</text>
</comment>
<keyword evidence="2" id="KW-1185">Reference proteome</keyword>
<organism evidence="1 2">
    <name type="scientific">Tetraparma gracilis</name>
    <dbReference type="NCBI Taxonomy" id="2962635"/>
    <lineage>
        <taxon>Eukaryota</taxon>
        <taxon>Sar</taxon>
        <taxon>Stramenopiles</taxon>
        <taxon>Ochrophyta</taxon>
        <taxon>Bolidophyceae</taxon>
        <taxon>Parmales</taxon>
        <taxon>Triparmaceae</taxon>
        <taxon>Tetraparma</taxon>
    </lineage>
</organism>
<sequence length="457" mass="49917">MNCMFIFLAGGIVGMITTGFFKSFIDPANLSIAPASVYVPANGGVSDMPTTGIASETPTTGDSSLFDALTPIKQLLTEMKASTADHVRCDPNTSEVPCPIQSCSTQQAAEKLVDKVATAQLLGEKFSLWSTQATPEMIEKSTCISSVIASIDSAKFPLVVKPNKGQKAMGVQLNIKDPIEVCEAIGFLVDGDYKKPSYAGKDFGKDIIIEQMAQGDTYRVVVYAGEVYDVYYRQAATVEGDGELSLKELHEARNRDRVGRKPKNNNYAVWPSKIEYGWIEDKYGYKPHDIIPEAQIVQIVTNTDRYNGCDQYHVPKALIHPDLIDHWVQVSHALDLGLAAFDYVAGEGGLATMEGGAVVDVNKQPAVEGPFEALAWEGYDDPDDYFIIKPDAPFNNPYKAIPCWHTTGHFCLCGSPRSKLWPGWTDTVSTATKDTNKILECLKGSLLTADERSADNC</sequence>
<evidence type="ECO:0000313" key="2">
    <source>
        <dbReference type="Proteomes" id="UP001165060"/>
    </source>
</evidence>
<reference evidence="1 2" key="1">
    <citation type="journal article" date="2023" name="Commun. Biol.">
        <title>Genome analysis of Parmales, the sister group of diatoms, reveals the evolutionary specialization of diatoms from phago-mixotrophs to photoautotrophs.</title>
        <authorList>
            <person name="Ban H."/>
            <person name="Sato S."/>
            <person name="Yoshikawa S."/>
            <person name="Yamada K."/>
            <person name="Nakamura Y."/>
            <person name="Ichinomiya M."/>
            <person name="Sato N."/>
            <person name="Blanc-Mathieu R."/>
            <person name="Endo H."/>
            <person name="Kuwata A."/>
            <person name="Ogata H."/>
        </authorList>
    </citation>
    <scope>NUCLEOTIDE SEQUENCE [LARGE SCALE GENOMIC DNA]</scope>
</reference>
<evidence type="ECO:0008006" key="3">
    <source>
        <dbReference type="Google" id="ProtNLM"/>
    </source>
</evidence>
<name>A0ABQ6MG83_9STRA</name>
<protein>
    <recommendedName>
        <fullName evidence="3">ATP-grasp domain-containing protein</fullName>
    </recommendedName>
</protein>